<dbReference type="PANTHER" id="PTHR43689:SF8">
    <property type="entry name" value="ALPHA_BETA-HYDROLASES SUPERFAMILY PROTEIN"/>
    <property type="match status" value="1"/>
</dbReference>
<dbReference type="AlphaFoldDB" id="A0A0D2F9S4"/>
<dbReference type="InterPro" id="IPR029058">
    <property type="entry name" value="AB_hydrolase_fold"/>
</dbReference>
<dbReference type="RefSeq" id="XP_013317358.1">
    <property type="nucleotide sequence ID" value="XM_013461904.1"/>
</dbReference>
<dbReference type="PANTHER" id="PTHR43689">
    <property type="entry name" value="HYDROLASE"/>
    <property type="match status" value="1"/>
</dbReference>
<name>A0A0D2F9S4_9EURO</name>
<evidence type="ECO:0000313" key="4">
    <source>
        <dbReference type="Proteomes" id="UP000054342"/>
    </source>
</evidence>
<dbReference type="SUPFAM" id="SSF53474">
    <property type="entry name" value="alpha/beta-Hydrolases"/>
    <property type="match status" value="1"/>
</dbReference>
<gene>
    <name evidence="3" type="ORF">PV05_05405</name>
</gene>
<feature type="domain" description="AB hydrolase-1" evidence="2">
    <location>
        <begin position="41"/>
        <end position="291"/>
    </location>
</feature>
<evidence type="ECO:0000256" key="1">
    <source>
        <dbReference type="SAM" id="MobiDB-lite"/>
    </source>
</evidence>
<dbReference type="InterPro" id="IPR000073">
    <property type="entry name" value="AB_hydrolase_1"/>
</dbReference>
<reference evidence="3 4" key="1">
    <citation type="submission" date="2015-01" db="EMBL/GenBank/DDBJ databases">
        <title>The Genome Sequence of Exophiala xenobiotica CBS118157.</title>
        <authorList>
            <consortium name="The Broad Institute Genomics Platform"/>
            <person name="Cuomo C."/>
            <person name="de Hoog S."/>
            <person name="Gorbushina A."/>
            <person name="Stielow B."/>
            <person name="Teixiera M."/>
            <person name="Abouelleil A."/>
            <person name="Chapman S.B."/>
            <person name="Priest M."/>
            <person name="Young S.K."/>
            <person name="Wortman J."/>
            <person name="Nusbaum C."/>
            <person name="Birren B."/>
        </authorList>
    </citation>
    <scope>NUCLEOTIDE SEQUENCE [LARGE SCALE GENOMIC DNA]</scope>
    <source>
        <strain evidence="3 4">CBS 118157</strain>
    </source>
</reference>
<keyword evidence="4" id="KW-1185">Reference proteome</keyword>
<dbReference type="HOGENOM" id="CLU_020336_12_1_1"/>
<organism evidence="3 4">
    <name type="scientific">Exophiala xenobiotica</name>
    <dbReference type="NCBI Taxonomy" id="348802"/>
    <lineage>
        <taxon>Eukaryota</taxon>
        <taxon>Fungi</taxon>
        <taxon>Dikarya</taxon>
        <taxon>Ascomycota</taxon>
        <taxon>Pezizomycotina</taxon>
        <taxon>Eurotiomycetes</taxon>
        <taxon>Chaetothyriomycetidae</taxon>
        <taxon>Chaetothyriales</taxon>
        <taxon>Herpotrichiellaceae</taxon>
        <taxon>Exophiala</taxon>
    </lineage>
</organism>
<protein>
    <recommendedName>
        <fullName evidence="2">AB hydrolase-1 domain-containing protein</fullName>
    </recommendedName>
</protein>
<dbReference type="Proteomes" id="UP000054342">
    <property type="component" value="Unassembled WGS sequence"/>
</dbReference>
<accession>A0A0D2F9S4</accession>
<dbReference type="EMBL" id="KN847319">
    <property type="protein sequence ID" value="KIW56774.1"/>
    <property type="molecule type" value="Genomic_DNA"/>
</dbReference>
<dbReference type="Gene3D" id="3.40.50.1820">
    <property type="entry name" value="alpha/beta hydrolase"/>
    <property type="match status" value="1"/>
</dbReference>
<evidence type="ECO:0000259" key="2">
    <source>
        <dbReference type="Pfam" id="PF00561"/>
    </source>
</evidence>
<dbReference type="Pfam" id="PF00561">
    <property type="entry name" value="Abhydrolase_1"/>
    <property type="match status" value="1"/>
</dbReference>
<evidence type="ECO:0000313" key="3">
    <source>
        <dbReference type="EMBL" id="KIW56774.1"/>
    </source>
</evidence>
<feature type="region of interest" description="Disordered" evidence="1">
    <location>
        <begin position="314"/>
        <end position="338"/>
    </location>
</feature>
<sequence length="338" mass="37242">MPYITSNHDGARLFYRDYVPASSPAAFAPQSPPDPDDRKKPVLVLTSAWPFSSKMWDHVLVPLVETYRFRCIAPDRRGYGKSEWSGPDTSKAERIDYDTFASDLVQILDTALGVSSSSSGSPGFIGVGSSLGCGELLMALSASTEARNSCKGLIFVATSLPIPLRTAEKPNGPPREFWDNILSSLRRDKLGWLRTGLPFIFGPDKLSDTEMKRYEHMAEESDPIAIERTVQAFLERDLSDLMKSLHDPEKPLSILILQGDKDSVNPIDEGPELVRRCLPDTEIVVYKDGYHGERDPKLGQSGPKLLTQMRTQVSCKPTERGASKISSDSAKVAPVDAL</sequence>
<dbReference type="GeneID" id="25327313"/>
<proteinExistence type="predicted"/>
<dbReference type="OrthoDB" id="408373at2759"/>